<dbReference type="Proteomes" id="UP000680588">
    <property type="component" value="Chromosome"/>
</dbReference>
<accession>A0A975S8C6</accession>
<feature type="domain" description="Mycothiol-dependent maleylpyruvate isomerase metal-binding" evidence="1">
    <location>
        <begin position="15"/>
        <end position="150"/>
    </location>
</feature>
<dbReference type="Gene3D" id="1.20.120.450">
    <property type="entry name" value="dinb family like domain"/>
    <property type="match status" value="1"/>
</dbReference>
<dbReference type="NCBIfam" id="TIGR03083">
    <property type="entry name" value="maleylpyruvate isomerase family mycothiol-dependent enzyme"/>
    <property type="match status" value="1"/>
</dbReference>
<dbReference type="EMBL" id="CP076456">
    <property type="protein sequence ID" value="QWQ37683.1"/>
    <property type="molecule type" value="Genomic_DNA"/>
</dbReference>
<evidence type="ECO:0000313" key="3">
    <source>
        <dbReference type="Proteomes" id="UP000680588"/>
    </source>
</evidence>
<dbReference type="InterPro" id="IPR024344">
    <property type="entry name" value="MDMPI_metal-binding"/>
</dbReference>
<keyword evidence="2" id="KW-0413">Isomerase</keyword>
<protein>
    <submittedName>
        <fullName evidence="2">Maleylpyruvate isomerase family mycothiol-dependent enzyme</fullName>
    </submittedName>
</protein>
<dbReference type="InterPro" id="IPR034660">
    <property type="entry name" value="DinB/YfiT-like"/>
</dbReference>
<keyword evidence="3" id="KW-1185">Reference proteome</keyword>
<dbReference type="GO" id="GO:0016853">
    <property type="term" value="F:isomerase activity"/>
    <property type="evidence" value="ECO:0007669"/>
    <property type="project" value="UniProtKB-KW"/>
</dbReference>
<organism evidence="2 3">
    <name type="scientific">Arthrobacter sunyaminii</name>
    <dbReference type="NCBI Taxonomy" id="2816859"/>
    <lineage>
        <taxon>Bacteria</taxon>
        <taxon>Bacillati</taxon>
        <taxon>Actinomycetota</taxon>
        <taxon>Actinomycetes</taxon>
        <taxon>Micrococcales</taxon>
        <taxon>Micrococcaceae</taxon>
        <taxon>Arthrobacter</taxon>
    </lineage>
</organism>
<dbReference type="RefSeq" id="WP_207346690.1">
    <property type="nucleotide sequence ID" value="NZ_CP076456.1"/>
</dbReference>
<proteinExistence type="predicted"/>
<dbReference type="SUPFAM" id="SSF109854">
    <property type="entry name" value="DinB/YfiT-like putative metalloenzymes"/>
    <property type="match status" value="1"/>
</dbReference>
<gene>
    <name evidence="2" type="ORF">KG104_08235</name>
</gene>
<name>A0A975S8C6_9MICC</name>
<sequence>MNLDANPQRASELCQEAHTRLLRSADKLTDSDVRAASLLPGWTVGHVLTHVARNADSHARRITGALDGLDLPKYLGGSKQREEEIKAGAGRSADELVADLEASESRLEEVFDRYAAAGWPNGHFLGGSDYGVWACPAHRLREIEMHHVDLGLGYTPADWPEEYVAWDLQNLLAGAADRLVSSGDRRAFMAWLSGRGPLDPETELAPW</sequence>
<dbReference type="GO" id="GO:0046872">
    <property type="term" value="F:metal ion binding"/>
    <property type="evidence" value="ECO:0007669"/>
    <property type="project" value="InterPro"/>
</dbReference>
<dbReference type="AlphaFoldDB" id="A0A975S8C6"/>
<dbReference type="KEGG" id="asun:KG104_08235"/>
<evidence type="ECO:0000259" key="1">
    <source>
        <dbReference type="Pfam" id="PF11716"/>
    </source>
</evidence>
<reference evidence="2" key="1">
    <citation type="submission" date="2021-06" db="EMBL/GenBank/DDBJ databases">
        <title>Novel species in genus Arthrobacter.</title>
        <authorList>
            <person name="Zhang G."/>
        </authorList>
    </citation>
    <scope>NUCLEOTIDE SEQUENCE</scope>
    <source>
        <strain evidence="2">Zg-ZUI122</strain>
    </source>
</reference>
<dbReference type="InterPro" id="IPR017517">
    <property type="entry name" value="Maleyloyr_isom"/>
</dbReference>
<evidence type="ECO:0000313" key="2">
    <source>
        <dbReference type="EMBL" id="QWQ37683.1"/>
    </source>
</evidence>
<dbReference type="Pfam" id="PF11716">
    <property type="entry name" value="MDMPI_N"/>
    <property type="match status" value="1"/>
</dbReference>